<dbReference type="HAMAP" id="MF_00463">
    <property type="entry name" value="RsxB_RnfB"/>
    <property type="match status" value="1"/>
</dbReference>
<dbReference type="Gene3D" id="3.30.70.20">
    <property type="match status" value="2"/>
</dbReference>
<accession>A0ABV2JB44</accession>
<feature type="domain" description="4Fe-4S ferredoxin-type" evidence="12">
    <location>
        <begin position="207"/>
        <end position="236"/>
    </location>
</feature>
<dbReference type="InterPro" id="IPR050395">
    <property type="entry name" value="4Fe4S_Ferredoxin_RnfB"/>
</dbReference>
<proteinExistence type="inferred from homology"/>
<evidence type="ECO:0000256" key="7">
    <source>
        <dbReference type="ARBA" id="ARBA00023004"/>
    </source>
</evidence>
<name>A0ABV2JB44_9FIRM</name>
<feature type="region of interest" description="Disordered" evidence="11">
    <location>
        <begin position="274"/>
        <end position="300"/>
    </location>
</feature>
<dbReference type="PROSITE" id="PS51379">
    <property type="entry name" value="4FE4S_FER_2"/>
    <property type="match status" value="3"/>
</dbReference>
<evidence type="ECO:0000256" key="4">
    <source>
        <dbReference type="ARBA" id="ARBA00022737"/>
    </source>
</evidence>
<evidence type="ECO:0000259" key="13">
    <source>
        <dbReference type="PROSITE" id="PS51656"/>
    </source>
</evidence>
<comment type="caution">
    <text evidence="10">Lacks conserved residue(s) required for the propagation of feature annotation.</text>
</comment>
<comment type="cofactor">
    <cofactor evidence="10">
        <name>[4Fe-4S] cluster</name>
        <dbReference type="ChEBI" id="CHEBI:49883"/>
    </cofactor>
    <text evidence="10">Binds 3 [4Fe-4S] clusters.</text>
</comment>
<evidence type="ECO:0000259" key="12">
    <source>
        <dbReference type="PROSITE" id="PS51379"/>
    </source>
</evidence>
<dbReference type="PROSITE" id="PS51656">
    <property type="entry name" value="4FE4S"/>
    <property type="match status" value="1"/>
</dbReference>
<comment type="similarity">
    <text evidence="10">Belongs to the 4Fe4S bacterial-type ferredoxin family. RnfB subfamily.</text>
</comment>
<dbReference type="PROSITE" id="PS00198">
    <property type="entry name" value="4FE4S_FER_1"/>
    <property type="match status" value="2"/>
</dbReference>
<dbReference type="CDD" id="cd10549">
    <property type="entry name" value="MtMvhB_like"/>
    <property type="match status" value="1"/>
</dbReference>
<dbReference type="SUPFAM" id="SSF54862">
    <property type="entry name" value="4Fe-4S ferredoxins"/>
    <property type="match status" value="2"/>
</dbReference>
<protein>
    <recommendedName>
        <fullName evidence="10">Ion-translocating oxidoreductase complex subunit B</fullName>
        <ecNumber evidence="10">7.-.-.-</ecNumber>
    </recommendedName>
    <alternativeName>
        <fullName evidence="10">Rnf electron transport complex subunit B</fullName>
    </alternativeName>
</protein>
<dbReference type="InterPro" id="IPR010207">
    <property type="entry name" value="Elect_transpt_cplx_RnfB/RsxB"/>
</dbReference>
<feature type="domain" description="4Fe-4S ferredoxin-type" evidence="12">
    <location>
        <begin position="237"/>
        <end position="266"/>
    </location>
</feature>
<feature type="binding site" evidence="10">
    <location>
        <position position="172"/>
    </location>
    <ligand>
        <name>[4Fe-4S] cluster</name>
        <dbReference type="ChEBI" id="CHEBI:49883"/>
        <label>3</label>
    </ligand>
</feature>
<evidence type="ECO:0000256" key="10">
    <source>
        <dbReference type="HAMAP-Rule" id="MF_00463"/>
    </source>
</evidence>
<keyword evidence="8 10" id="KW-0411">Iron-sulfur</keyword>
<feature type="binding site" evidence="10">
    <location>
        <position position="178"/>
    </location>
    <ligand>
        <name>[4Fe-4S] cluster</name>
        <dbReference type="ChEBI" id="CHEBI:49883"/>
        <label>3</label>
    </ligand>
</feature>
<organism evidence="14 15">
    <name type="scientific">Peptoniphilus olsenii</name>
    <dbReference type="NCBI Taxonomy" id="411570"/>
    <lineage>
        <taxon>Bacteria</taxon>
        <taxon>Bacillati</taxon>
        <taxon>Bacillota</taxon>
        <taxon>Tissierellia</taxon>
        <taxon>Tissierellales</taxon>
        <taxon>Peptoniphilaceae</taxon>
        <taxon>Peptoniphilus</taxon>
    </lineage>
</organism>
<feature type="binding site" evidence="10">
    <location>
        <position position="139"/>
    </location>
    <ligand>
        <name>[4Fe-4S] cluster</name>
        <dbReference type="ChEBI" id="CHEBI:49883"/>
        <label>2</label>
    </ligand>
</feature>
<evidence type="ECO:0000256" key="9">
    <source>
        <dbReference type="ARBA" id="ARBA00023136"/>
    </source>
</evidence>
<keyword evidence="10" id="KW-1003">Cell membrane</keyword>
<dbReference type="Proteomes" id="UP001549162">
    <property type="component" value="Unassembled WGS sequence"/>
</dbReference>
<dbReference type="EC" id="7.-.-.-" evidence="10"/>
<dbReference type="InterPro" id="IPR017896">
    <property type="entry name" value="4Fe4S_Fe-S-bd"/>
</dbReference>
<evidence type="ECO:0000256" key="1">
    <source>
        <dbReference type="ARBA" id="ARBA00022448"/>
    </source>
</evidence>
<dbReference type="Pfam" id="PF04060">
    <property type="entry name" value="FeS"/>
    <property type="match status" value="1"/>
</dbReference>
<feature type="binding site" evidence="10">
    <location>
        <position position="149"/>
    </location>
    <ligand>
        <name>[4Fe-4S] cluster</name>
        <dbReference type="ChEBI" id="CHEBI:49883"/>
        <label>2</label>
    </ligand>
</feature>
<dbReference type="InterPro" id="IPR007202">
    <property type="entry name" value="4Fe-4S_dom"/>
</dbReference>
<evidence type="ECO:0000313" key="14">
    <source>
        <dbReference type="EMBL" id="MET3617471.1"/>
    </source>
</evidence>
<dbReference type="EMBL" id="JBEPMA010000005">
    <property type="protein sequence ID" value="MET3617471.1"/>
    <property type="molecule type" value="Genomic_DNA"/>
</dbReference>
<dbReference type="Gene3D" id="1.10.15.40">
    <property type="entry name" value="Electron transport complex subunit B, putative Fe-S cluster"/>
    <property type="match status" value="1"/>
</dbReference>
<evidence type="ECO:0000313" key="15">
    <source>
        <dbReference type="Proteomes" id="UP001549162"/>
    </source>
</evidence>
<keyword evidence="4 10" id="KW-0677">Repeat</keyword>
<dbReference type="PANTHER" id="PTHR43560">
    <property type="entry name" value="ION-TRANSLOCATING OXIDOREDUCTASE COMPLEX SUBUNIT B"/>
    <property type="match status" value="1"/>
</dbReference>
<dbReference type="InterPro" id="IPR017900">
    <property type="entry name" value="4Fe4S_Fe_S_CS"/>
</dbReference>
<evidence type="ECO:0000256" key="3">
    <source>
        <dbReference type="ARBA" id="ARBA00022723"/>
    </source>
</evidence>
<keyword evidence="3 10" id="KW-0479">Metal-binding</keyword>
<comment type="caution">
    <text evidence="14">The sequence shown here is derived from an EMBL/GenBank/DDBJ whole genome shotgun (WGS) entry which is preliminary data.</text>
</comment>
<feature type="binding site" evidence="10">
    <location>
        <position position="182"/>
    </location>
    <ligand>
        <name>[4Fe-4S] cluster</name>
        <dbReference type="ChEBI" id="CHEBI:49883"/>
        <label>2</label>
    </ligand>
</feature>
<evidence type="ECO:0000256" key="8">
    <source>
        <dbReference type="ARBA" id="ARBA00023014"/>
    </source>
</evidence>
<feature type="binding site" evidence="10">
    <location>
        <position position="51"/>
    </location>
    <ligand>
        <name>[4Fe-4S] cluster</name>
        <dbReference type="ChEBI" id="CHEBI:49883"/>
        <label>1</label>
    </ligand>
</feature>
<keyword evidence="6 10" id="KW-0249">Electron transport</keyword>
<gene>
    <name evidence="10" type="primary">rnfB</name>
    <name evidence="14" type="ORF">ABID14_001102</name>
</gene>
<keyword evidence="9 10" id="KW-0472">Membrane</keyword>
<keyword evidence="15" id="KW-1185">Reference proteome</keyword>
<feature type="region of interest" description="Hydrophobic" evidence="10">
    <location>
        <begin position="1"/>
        <end position="28"/>
    </location>
</feature>
<evidence type="ECO:0000256" key="5">
    <source>
        <dbReference type="ARBA" id="ARBA00022967"/>
    </source>
</evidence>
<evidence type="ECO:0000256" key="11">
    <source>
        <dbReference type="SAM" id="MobiDB-lite"/>
    </source>
</evidence>
<keyword evidence="2 10" id="KW-0004">4Fe-4S</keyword>
<evidence type="ECO:0000256" key="6">
    <source>
        <dbReference type="ARBA" id="ARBA00022982"/>
    </source>
</evidence>
<dbReference type="Pfam" id="PF00037">
    <property type="entry name" value="Fer4"/>
    <property type="match status" value="2"/>
</dbReference>
<feature type="binding site" evidence="10">
    <location>
        <position position="59"/>
    </location>
    <ligand>
        <name>[4Fe-4S] cluster</name>
        <dbReference type="ChEBI" id="CHEBI:49883"/>
        <label>1</label>
    </ligand>
</feature>
<reference evidence="14 15" key="1">
    <citation type="submission" date="2024-06" db="EMBL/GenBank/DDBJ databases">
        <title>Genomic Encyclopedia of Type Strains, Phase IV (KMG-IV): sequencing the most valuable type-strain genomes for metagenomic binning, comparative biology and taxonomic classification.</title>
        <authorList>
            <person name="Goeker M."/>
        </authorList>
    </citation>
    <scope>NUCLEOTIDE SEQUENCE [LARGE SCALE GENOMIC DNA]</scope>
    <source>
        <strain evidence="14 15">DSM 21460</strain>
    </source>
</reference>
<comment type="function">
    <text evidence="10">Part of a membrane-bound complex that couples electron transfer with translocation of ions across the membrane.</text>
</comment>
<comment type="subunit">
    <text evidence="10">The complex is composed of six subunits: RnfA, RnfB, RnfC, RnfD, RnfE and RnfG.</text>
</comment>
<keyword evidence="1 10" id="KW-0813">Transport</keyword>
<evidence type="ECO:0000256" key="2">
    <source>
        <dbReference type="ARBA" id="ARBA00022485"/>
    </source>
</evidence>
<comment type="subcellular location">
    <subcellularLocation>
        <location evidence="10">Cell membrane</location>
    </subcellularLocation>
</comment>
<dbReference type="NCBIfam" id="TIGR01944">
    <property type="entry name" value="rnfB"/>
    <property type="match status" value="1"/>
</dbReference>
<keyword evidence="5 10" id="KW-1278">Translocase</keyword>
<feature type="binding site" evidence="10">
    <location>
        <position position="153"/>
    </location>
    <ligand>
        <name>[4Fe-4S] cluster</name>
        <dbReference type="ChEBI" id="CHEBI:49883"/>
        <label>3</label>
    </ligand>
</feature>
<feature type="binding site" evidence="10">
    <location>
        <position position="175"/>
    </location>
    <ligand>
        <name>[4Fe-4S] cluster</name>
        <dbReference type="ChEBI" id="CHEBI:49883"/>
        <label>3</label>
    </ligand>
</feature>
<feature type="binding site" evidence="10">
    <location>
        <position position="76"/>
    </location>
    <ligand>
        <name>[4Fe-4S] cluster</name>
        <dbReference type="ChEBI" id="CHEBI:49883"/>
        <label>1</label>
    </ligand>
</feature>
<feature type="binding site" evidence="10">
    <location>
        <position position="54"/>
    </location>
    <ligand>
        <name>[4Fe-4S] cluster</name>
        <dbReference type="ChEBI" id="CHEBI:49883"/>
        <label>1</label>
    </ligand>
</feature>
<dbReference type="PANTHER" id="PTHR43560:SF1">
    <property type="entry name" value="ION-TRANSLOCATING OXIDOREDUCTASE COMPLEX SUBUNIT B"/>
    <property type="match status" value="1"/>
</dbReference>
<dbReference type="Pfam" id="PF12800">
    <property type="entry name" value="Fer4_4"/>
    <property type="match status" value="1"/>
</dbReference>
<feature type="domain" description="4Fe-4S ferredoxin-type" evidence="12">
    <location>
        <begin position="163"/>
        <end position="192"/>
    </location>
</feature>
<dbReference type="RefSeq" id="WP_354367954.1">
    <property type="nucleotide sequence ID" value="NZ_JBEPMA010000005.1"/>
</dbReference>
<feature type="domain" description="4Fe-4S" evidence="13">
    <location>
        <begin position="34"/>
        <end position="93"/>
    </location>
</feature>
<sequence length="300" mass="32109">MDLNTVLTPILFLGIVGAFFGVVLSIASKVFAVEVDPKVIEVRNALPGANCGACGYPGCDGLAEAIVAGNAPTNACLIGGADCAEKVSAVMGVNAANVERKVATVICQGDCDKAKNKYDYKDLKDCRLIADFQQGSKACSYGCCGGGTCVSVCEFDAIHMVNGVAVVDKEKCVSCMKCINICPKKIIELVPYKAKTVVKCESYDPGKVVRTNCDVGCIACGLCERNCPKDAVHVENNLARIDYDKCINCGICVSKCPTGAIFCEYPERVEKMKEREKAKKEKEKQEKIKAAQLKKAQEKA</sequence>
<feature type="binding site" evidence="10">
    <location>
        <position position="143"/>
    </location>
    <ligand>
        <name>[4Fe-4S] cluster</name>
        <dbReference type="ChEBI" id="CHEBI:49883"/>
        <label>2</label>
    </ligand>
</feature>
<keyword evidence="7 10" id="KW-0408">Iron</keyword>